<evidence type="ECO:0000259" key="12">
    <source>
        <dbReference type="Pfam" id="PF13288"/>
    </source>
</evidence>
<evidence type="ECO:0000256" key="9">
    <source>
        <dbReference type="HAMAP-Rule" id="MF_00183"/>
    </source>
</evidence>
<dbReference type="InterPro" id="IPR036291">
    <property type="entry name" value="NAD(P)-bd_dom_sf"/>
</dbReference>
<feature type="binding site" evidence="9">
    <location>
        <position position="218"/>
    </location>
    <ligand>
        <name>1-deoxy-D-xylulose 5-phosphate</name>
        <dbReference type="ChEBI" id="CHEBI:57792"/>
    </ligand>
</feature>
<keyword evidence="4 9" id="KW-0521">NADP</keyword>
<feature type="binding site" evidence="9">
    <location>
        <position position="17"/>
    </location>
    <ligand>
        <name>NADPH</name>
        <dbReference type="ChEBI" id="CHEBI:57783"/>
    </ligand>
</feature>
<keyword evidence="13" id="KW-0413">Isomerase</keyword>
<evidence type="ECO:0000259" key="11">
    <source>
        <dbReference type="Pfam" id="PF08436"/>
    </source>
</evidence>
<comment type="cofactor">
    <cofactor evidence="9">
        <name>Mg(2+)</name>
        <dbReference type="ChEBI" id="CHEBI:18420"/>
    </cofactor>
    <cofactor evidence="9">
        <name>Mn(2+)</name>
        <dbReference type="ChEBI" id="CHEBI:29035"/>
    </cofactor>
</comment>
<dbReference type="PANTHER" id="PTHR30525">
    <property type="entry name" value="1-DEOXY-D-XYLULOSE 5-PHOSPHATE REDUCTOISOMERASE"/>
    <property type="match status" value="1"/>
</dbReference>
<evidence type="ECO:0000256" key="8">
    <source>
        <dbReference type="ARBA" id="ARBA00048543"/>
    </source>
</evidence>
<dbReference type="NCBIfam" id="TIGR00243">
    <property type="entry name" value="Dxr"/>
    <property type="match status" value="1"/>
</dbReference>
<comment type="function">
    <text evidence="9">Catalyzes the NADPH-dependent rearrangement and reduction of 1-deoxy-D-xylulose-5-phosphate (DXP) to 2-C-methyl-D-erythritol 4-phosphate (MEP).</text>
</comment>
<dbReference type="Pfam" id="PF08436">
    <property type="entry name" value="DXP_redisom_C"/>
    <property type="match status" value="1"/>
</dbReference>
<reference evidence="13" key="1">
    <citation type="submission" date="2018-12" db="EMBL/GenBank/DDBJ databases">
        <title>Novel natural products biosynthetic potential of the class Ktedonobacteria.</title>
        <authorList>
            <person name="Zheng Y."/>
            <person name="Saitou A."/>
            <person name="Wang C.M."/>
            <person name="Toyoda A."/>
            <person name="Minakuchi Y."/>
            <person name="Sekiguchi Y."/>
            <person name="Ueda K."/>
            <person name="Takano H."/>
            <person name="Sakai Y."/>
            <person name="Yokota A."/>
            <person name="Yabe S."/>
        </authorList>
    </citation>
    <scope>NUCLEOTIDE SEQUENCE</scope>
    <source>
        <strain evidence="13">COM3</strain>
    </source>
</reference>
<dbReference type="GO" id="GO:0030604">
    <property type="term" value="F:1-deoxy-D-xylulose-5-phosphate reductoisomerase activity"/>
    <property type="evidence" value="ECO:0007669"/>
    <property type="project" value="UniProtKB-UniRule"/>
</dbReference>
<evidence type="ECO:0000256" key="6">
    <source>
        <dbReference type="ARBA" id="ARBA00023211"/>
    </source>
</evidence>
<dbReference type="GO" id="GO:0016853">
    <property type="term" value="F:isomerase activity"/>
    <property type="evidence" value="ECO:0007669"/>
    <property type="project" value="UniProtKB-KW"/>
</dbReference>
<evidence type="ECO:0000256" key="1">
    <source>
        <dbReference type="ARBA" id="ARBA00005094"/>
    </source>
</evidence>
<comment type="catalytic activity">
    <reaction evidence="8">
        <text>2-C-methyl-D-erythritol 4-phosphate + NADP(+) = 1-deoxy-D-xylulose 5-phosphate + NADPH + H(+)</text>
        <dbReference type="Rhea" id="RHEA:13717"/>
        <dbReference type="ChEBI" id="CHEBI:15378"/>
        <dbReference type="ChEBI" id="CHEBI:57783"/>
        <dbReference type="ChEBI" id="CHEBI:57792"/>
        <dbReference type="ChEBI" id="CHEBI:58262"/>
        <dbReference type="ChEBI" id="CHEBI:58349"/>
        <dbReference type="EC" id="1.1.1.267"/>
    </reaction>
    <physiologicalReaction direction="right-to-left" evidence="8">
        <dbReference type="Rhea" id="RHEA:13719"/>
    </physiologicalReaction>
</comment>
<dbReference type="EC" id="1.1.1.267" evidence="9"/>
<dbReference type="NCBIfam" id="NF009114">
    <property type="entry name" value="PRK12464.1"/>
    <property type="match status" value="1"/>
</dbReference>
<feature type="binding site" evidence="9">
    <location>
        <position position="150"/>
    </location>
    <ligand>
        <name>Mn(2+)</name>
        <dbReference type="ChEBI" id="CHEBI:29035"/>
    </ligand>
</feature>
<evidence type="ECO:0000313" key="13">
    <source>
        <dbReference type="EMBL" id="BBH88642.1"/>
    </source>
</evidence>
<feature type="binding site" evidence="9">
    <location>
        <position position="126"/>
    </location>
    <ligand>
        <name>NADPH</name>
        <dbReference type="ChEBI" id="CHEBI:57783"/>
    </ligand>
</feature>
<dbReference type="Gene3D" id="3.40.50.720">
    <property type="entry name" value="NAD(P)-binding Rossmann-like Domain"/>
    <property type="match status" value="1"/>
</dbReference>
<dbReference type="HAMAP" id="MF_00183">
    <property type="entry name" value="DXP_reductoisom"/>
    <property type="match status" value="1"/>
</dbReference>
<feature type="binding site" evidence="9">
    <location>
        <position position="212"/>
    </location>
    <ligand>
        <name>1-deoxy-D-xylulose 5-phosphate</name>
        <dbReference type="ChEBI" id="CHEBI:57792"/>
    </ligand>
</feature>
<gene>
    <name evidence="13" type="primary">dxr2</name>
    <name evidence="9" type="synonym">dxr</name>
    <name evidence="13" type="ORF">KTC_33930</name>
</gene>
<protein>
    <recommendedName>
        <fullName evidence="9">1-deoxy-D-xylulose 5-phosphate reductoisomerase</fullName>
        <shortName evidence="9">DXP reductoisomerase</shortName>
        <ecNumber evidence="9">1.1.1.267</ecNumber>
    </recommendedName>
    <alternativeName>
        <fullName evidence="9">1-deoxyxylulose-5-phosphate reductoisomerase</fullName>
    </alternativeName>
    <alternativeName>
        <fullName evidence="9">2-C-methyl-D-erythritol 4-phosphate synthase</fullName>
    </alternativeName>
</protein>
<dbReference type="InterPro" id="IPR013512">
    <property type="entry name" value="DXP_reductoisomerase_N"/>
</dbReference>
<dbReference type="Pfam" id="PF13288">
    <property type="entry name" value="DXPR_C"/>
    <property type="match status" value="1"/>
</dbReference>
<feature type="binding site" evidence="9">
    <location>
        <position position="125"/>
    </location>
    <ligand>
        <name>1-deoxy-D-xylulose 5-phosphate</name>
        <dbReference type="ChEBI" id="CHEBI:57792"/>
    </ligand>
</feature>
<proteinExistence type="inferred from homology"/>
<feature type="binding site" evidence="9">
    <location>
        <position position="152"/>
    </location>
    <ligand>
        <name>1-deoxy-D-xylulose 5-phosphate</name>
        <dbReference type="ChEBI" id="CHEBI:57792"/>
    </ligand>
</feature>
<name>A0A455SNZ4_9CHLR</name>
<accession>A0A455SNZ4</accession>
<sequence>MVQFPKRIALLGSTGSIGRQTLDIVRSFPDLFEVVALAARSNVQLLAEQVQEFRPSLVACLADTPEVERQARELLPGVVLGEQGLLAVATLAEADVLVTATSGLMGLRPTLAAINAGKSIALANKETLVMAGHIVMEAARQNNVSIVPVDSEHSALWQCLHGERTEDIRKLILTASGGPFRTASLEEIQAVTVEQALAHPTWRMGQKITIDSATLMNKALEVIEAHWLFDIPYEQIEVVIQPESIVHSMVEFQDGSIKMQASLPTMHLPILHALSYPLRPNTADKGLIRELSWPQVAQLHFEELALERFPCFRLAVEAGRRGGSYPAALVGADEEAVALFLEGRIDFPGIARVIEQVLERHDPIAQPDVATTLEVCDWARKTALDLCTQKLV</sequence>
<dbReference type="UniPathway" id="UPA00056">
    <property type="reaction ID" value="UER00092"/>
</dbReference>
<keyword evidence="3 9" id="KW-0479">Metal-binding</keyword>
<keyword evidence="9" id="KW-0460">Magnesium</keyword>
<dbReference type="FunFam" id="3.40.50.720:FF:000045">
    <property type="entry name" value="1-deoxy-D-xylulose 5-phosphate reductoisomerase"/>
    <property type="match status" value="1"/>
</dbReference>
<dbReference type="GO" id="GO:0070402">
    <property type="term" value="F:NADPH binding"/>
    <property type="evidence" value="ECO:0007669"/>
    <property type="project" value="InterPro"/>
</dbReference>
<dbReference type="InterPro" id="IPR003821">
    <property type="entry name" value="DXP_reductoisomerase"/>
</dbReference>
<feature type="binding site" evidence="9">
    <location>
        <position position="217"/>
    </location>
    <ligand>
        <name>1-deoxy-D-xylulose 5-phosphate</name>
        <dbReference type="ChEBI" id="CHEBI:57792"/>
    </ligand>
</feature>
<dbReference type="AlphaFoldDB" id="A0A455SNZ4"/>
<comment type="pathway">
    <text evidence="1 9">Isoprenoid biosynthesis; isopentenyl diphosphate biosynthesis via DXP pathway; isopentenyl diphosphate from 1-deoxy-D-xylulose 5-phosphate: step 1/6.</text>
</comment>
<feature type="binding site" evidence="9">
    <location>
        <position position="124"/>
    </location>
    <ligand>
        <name>NADPH</name>
        <dbReference type="ChEBI" id="CHEBI:57783"/>
    </ligand>
</feature>
<feature type="binding site" evidence="9">
    <location>
        <position position="151"/>
    </location>
    <ligand>
        <name>1-deoxy-D-xylulose 5-phosphate</name>
        <dbReference type="ChEBI" id="CHEBI:57792"/>
    </ligand>
</feature>
<feature type="binding site" evidence="9">
    <location>
        <position position="152"/>
    </location>
    <ligand>
        <name>Mn(2+)</name>
        <dbReference type="ChEBI" id="CHEBI:29035"/>
    </ligand>
</feature>
<feature type="binding site" evidence="9">
    <location>
        <position position="176"/>
    </location>
    <ligand>
        <name>1-deoxy-D-xylulose 5-phosphate</name>
        <dbReference type="ChEBI" id="CHEBI:57792"/>
    </ligand>
</feature>
<keyword evidence="7 9" id="KW-0414">Isoprene biosynthesis</keyword>
<comment type="caution">
    <text evidence="9">Lacks conserved residue(s) required for the propagation of feature annotation.</text>
</comment>
<dbReference type="InterPro" id="IPR036169">
    <property type="entry name" value="DXPR_C_sf"/>
</dbReference>
<dbReference type="Pfam" id="PF02670">
    <property type="entry name" value="DXP_reductoisom"/>
    <property type="match status" value="1"/>
</dbReference>
<feature type="binding site" evidence="9">
    <location>
        <position position="14"/>
    </location>
    <ligand>
        <name>NADPH</name>
        <dbReference type="ChEBI" id="CHEBI:57783"/>
    </ligand>
</feature>
<dbReference type="EMBL" id="AP019376">
    <property type="protein sequence ID" value="BBH88642.1"/>
    <property type="molecule type" value="Genomic_DNA"/>
</dbReference>
<comment type="similarity">
    <text evidence="2 9">Belongs to the DXR family.</text>
</comment>
<dbReference type="GO" id="GO:0051484">
    <property type="term" value="P:isopentenyl diphosphate biosynthetic process, methylerythritol 4-phosphate pathway involved in terpenoid biosynthetic process"/>
    <property type="evidence" value="ECO:0007669"/>
    <property type="project" value="TreeGrafter"/>
</dbReference>
<feature type="domain" description="1-deoxy-D-xylulose 5-phosphate reductoisomerase C-terminal" evidence="11">
    <location>
        <begin position="146"/>
        <end position="229"/>
    </location>
</feature>
<dbReference type="SUPFAM" id="SSF69055">
    <property type="entry name" value="1-deoxy-D-xylulose-5-phosphate reductoisomerase, C-terminal domain"/>
    <property type="match status" value="1"/>
</dbReference>
<feature type="binding site" evidence="9">
    <location>
        <position position="221"/>
    </location>
    <ligand>
        <name>Mn(2+)</name>
        <dbReference type="ChEBI" id="CHEBI:29035"/>
    </ligand>
</feature>
<feature type="domain" description="1-deoxy-D-xylulose 5-phosphate reductoisomerase N-terminal" evidence="10">
    <location>
        <begin position="8"/>
        <end position="132"/>
    </location>
</feature>
<evidence type="ECO:0000256" key="2">
    <source>
        <dbReference type="ARBA" id="ARBA00006825"/>
    </source>
</evidence>
<feature type="binding site" evidence="9">
    <location>
        <position position="15"/>
    </location>
    <ligand>
        <name>NADPH</name>
        <dbReference type="ChEBI" id="CHEBI:57783"/>
    </ligand>
</feature>
<dbReference type="InterPro" id="IPR026877">
    <property type="entry name" value="DXPR_C"/>
</dbReference>
<evidence type="ECO:0000259" key="10">
    <source>
        <dbReference type="Pfam" id="PF02670"/>
    </source>
</evidence>
<evidence type="ECO:0000256" key="5">
    <source>
        <dbReference type="ARBA" id="ARBA00023002"/>
    </source>
</evidence>
<feature type="domain" description="DXP reductoisomerase C-terminal" evidence="12">
    <location>
        <begin position="262"/>
        <end position="381"/>
    </location>
</feature>
<dbReference type="Gene3D" id="1.10.1740.10">
    <property type="match status" value="1"/>
</dbReference>
<keyword evidence="6 9" id="KW-0464">Manganese</keyword>
<evidence type="ECO:0000256" key="7">
    <source>
        <dbReference type="ARBA" id="ARBA00023229"/>
    </source>
</evidence>
<feature type="binding site" evidence="9">
    <location>
        <position position="16"/>
    </location>
    <ligand>
        <name>NADPH</name>
        <dbReference type="ChEBI" id="CHEBI:57783"/>
    </ligand>
</feature>
<organism evidence="13">
    <name type="scientific">Thermosporothrix sp. COM3</name>
    <dbReference type="NCBI Taxonomy" id="2490863"/>
    <lineage>
        <taxon>Bacteria</taxon>
        <taxon>Bacillati</taxon>
        <taxon>Chloroflexota</taxon>
        <taxon>Ktedonobacteria</taxon>
        <taxon>Ktedonobacterales</taxon>
        <taxon>Thermosporotrichaceae</taxon>
        <taxon>Thermosporothrix</taxon>
    </lineage>
</organism>
<feature type="binding site" evidence="9">
    <location>
        <position position="221"/>
    </location>
    <ligand>
        <name>1-deoxy-D-xylulose 5-phosphate</name>
        <dbReference type="ChEBI" id="CHEBI:57792"/>
    </ligand>
</feature>
<evidence type="ECO:0000256" key="3">
    <source>
        <dbReference type="ARBA" id="ARBA00022723"/>
    </source>
</evidence>
<dbReference type="PIRSF" id="PIRSF006205">
    <property type="entry name" value="Dxp_reductismrs"/>
    <property type="match status" value="1"/>
</dbReference>
<dbReference type="InterPro" id="IPR013644">
    <property type="entry name" value="DXP_reductoisomerase_C"/>
</dbReference>
<feature type="binding site" evidence="9">
    <location>
        <position position="42"/>
    </location>
    <ligand>
        <name>NADPH</name>
        <dbReference type="ChEBI" id="CHEBI:57783"/>
    </ligand>
</feature>
<dbReference type="PANTHER" id="PTHR30525:SF0">
    <property type="entry name" value="1-DEOXY-D-XYLULOSE 5-PHOSPHATE REDUCTOISOMERASE, CHLOROPLASTIC"/>
    <property type="match status" value="1"/>
</dbReference>
<keyword evidence="5 9" id="KW-0560">Oxidoreductase</keyword>
<evidence type="ECO:0000256" key="4">
    <source>
        <dbReference type="ARBA" id="ARBA00022857"/>
    </source>
</evidence>
<dbReference type="SUPFAM" id="SSF51735">
    <property type="entry name" value="NAD(P)-binding Rossmann-fold domains"/>
    <property type="match status" value="1"/>
</dbReference>
<feature type="binding site" evidence="9">
    <location>
        <position position="199"/>
    </location>
    <ligand>
        <name>1-deoxy-D-xylulose 5-phosphate</name>
        <dbReference type="ChEBI" id="CHEBI:57792"/>
    </ligand>
</feature>
<dbReference type="GO" id="GO:0030145">
    <property type="term" value="F:manganese ion binding"/>
    <property type="evidence" value="ECO:0007669"/>
    <property type="project" value="TreeGrafter"/>
</dbReference>
<feature type="binding site" evidence="9">
    <location>
        <position position="205"/>
    </location>
    <ligand>
        <name>NADPH</name>
        <dbReference type="ChEBI" id="CHEBI:57783"/>
    </ligand>
</feature>
<dbReference type="SUPFAM" id="SSF55347">
    <property type="entry name" value="Glyceraldehyde-3-phosphate dehydrogenase-like, C-terminal domain"/>
    <property type="match status" value="1"/>
</dbReference>